<gene>
    <name evidence="2" type="ORF">LzC2_29040</name>
</gene>
<evidence type="ECO:0000256" key="1">
    <source>
        <dbReference type="SAM" id="SignalP"/>
    </source>
</evidence>
<dbReference type="Proteomes" id="UP000609651">
    <property type="component" value="Unassembled WGS sequence"/>
</dbReference>
<dbReference type="RefSeq" id="WP_171188198.1">
    <property type="nucleotide sequence ID" value="NZ_WTPX01000099.1"/>
</dbReference>
<keyword evidence="3" id="KW-1185">Reference proteome</keyword>
<evidence type="ECO:0000313" key="3">
    <source>
        <dbReference type="Proteomes" id="UP000609651"/>
    </source>
</evidence>
<name>A0ABX1VH17_9PLAN</name>
<dbReference type="EMBL" id="WTPX01000099">
    <property type="protein sequence ID" value="NNJ26810.1"/>
    <property type="molecule type" value="Genomic_DNA"/>
</dbReference>
<feature type="chain" id="PRO_5047072389" description="Cytochrome c domain-containing protein" evidence="1">
    <location>
        <begin position="28"/>
        <end position="437"/>
    </location>
</feature>
<proteinExistence type="predicted"/>
<sequence length="437" mass="48624">MSRCIWNSQSCLLAALAVVLNAPAAAAQRDDYSGAPIHYETAEVHDRVARLSRAIDAGEAELTFDGEHGYLKSVLDALDVPVSSQTLVFSKTSMQRNDISPRTPRAIYFNDDVYIGYNQRGKVLELAATDAKQGATFYTLEQSEDEPPKFIRDRGNCLTCHSSTRTQNVPGYLIRSVFADAGGQPEFGSGTFTTDHASPLHERWGGWYVTGTHGDLRHMGNVIYNKRERDLDREAGANVTSLEGLVSTEPYLSPHSDIVALMVMEHQTQMHNALAWANYETRRALHQSSVMNEALDRPADYVSATSRRRIDSAADQAVEYLLFRDEFPLTSPIAGTSRFAKDFAARGPRDARGRSLRELDLETRMFKYPCSYLIYSDAFDALPDEVRGLILSKLHAVLTGQENGEDDPRMTPADRQAVLEILIDTKPEFAAVHEEKG</sequence>
<reference evidence="2 3" key="1">
    <citation type="journal article" date="2020" name="Syst. Appl. Microbiol.">
        <title>Alienimonas chondri sp. nov., a novel planctomycete isolated from the biofilm of the red alga Chondrus crispus.</title>
        <authorList>
            <person name="Vitorino I."/>
            <person name="Albuquerque L."/>
            <person name="Wiegand S."/>
            <person name="Kallscheuer N."/>
            <person name="da Costa M.S."/>
            <person name="Lobo-da-Cunha A."/>
            <person name="Jogler C."/>
            <person name="Lage O.M."/>
        </authorList>
    </citation>
    <scope>NUCLEOTIDE SEQUENCE [LARGE SCALE GENOMIC DNA]</scope>
    <source>
        <strain evidence="2 3">LzC2</strain>
    </source>
</reference>
<evidence type="ECO:0008006" key="4">
    <source>
        <dbReference type="Google" id="ProtNLM"/>
    </source>
</evidence>
<protein>
    <recommendedName>
        <fullName evidence="4">Cytochrome c domain-containing protein</fullName>
    </recommendedName>
</protein>
<accession>A0ABX1VH17</accession>
<organism evidence="2 3">
    <name type="scientific">Alienimonas chondri</name>
    <dbReference type="NCBI Taxonomy" id="2681879"/>
    <lineage>
        <taxon>Bacteria</taxon>
        <taxon>Pseudomonadati</taxon>
        <taxon>Planctomycetota</taxon>
        <taxon>Planctomycetia</taxon>
        <taxon>Planctomycetales</taxon>
        <taxon>Planctomycetaceae</taxon>
        <taxon>Alienimonas</taxon>
    </lineage>
</organism>
<comment type="caution">
    <text evidence="2">The sequence shown here is derived from an EMBL/GenBank/DDBJ whole genome shotgun (WGS) entry which is preliminary data.</text>
</comment>
<evidence type="ECO:0000313" key="2">
    <source>
        <dbReference type="EMBL" id="NNJ26810.1"/>
    </source>
</evidence>
<keyword evidence="1" id="KW-0732">Signal</keyword>
<feature type="signal peptide" evidence="1">
    <location>
        <begin position="1"/>
        <end position="27"/>
    </location>
</feature>